<keyword evidence="5 9" id="KW-0819">tRNA processing</keyword>
<dbReference type="InterPro" id="IPR018517">
    <property type="entry name" value="tRNA_hU_synthase_CS"/>
</dbReference>
<dbReference type="PANTHER" id="PTHR42907:SF1">
    <property type="entry name" value="FMN-LINKED OXIDOREDUCTASES SUPERFAMILY PROTEIN"/>
    <property type="match status" value="1"/>
</dbReference>
<reference evidence="12" key="1">
    <citation type="submission" date="2021-06" db="EMBL/GenBank/DDBJ databases">
        <authorList>
            <person name="Szabo G."/>
        </authorList>
    </citation>
    <scope>NUCLEOTIDE SEQUENCE</scope>
    <source>
        <strain evidence="12">MYVALT</strain>
    </source>
</reference>
<feature type="binding site" evidence="9">
    <location>
        <begin position="232"/>
        <end position="233"/>
    </location>
    <ligand>
        <name>FMN</name>
        <dbReference type="ChEBI" id="CHEBI:58210"/>
    </ligand>
</feature>
<evidence type="ECO:0000259" key="11">
    <source>
        <dbReference type="Pfam" id="PF01207"/>
    </source>
</evidence>
<dbReference type="NCBIfam" id="NF008774">
    <property type="entry name" value="PRK11815.1"/>
    <property type="match status" value="1"/>
</dbReference>
<dbReference type="InterPro" id="IPR035587">
    <property type="entry name" value="DUS-like_FMN-bd"/>
</dbReference>
<protein>
    <recommendedName>
        <fullName evidence="9">tRNA-dihydrouridine(20/20a) synthase</fullName>
        <ecNumber evidence="9">1.3.1.91</ecNumber>
    </recommendedName>
    <alternativeName>
        <fullName evidence="9">U20-specific dihydrouridine synthase</fullName>
        <shortName evidence="9">U20-specific Dus</shortName>
    </alternativeName>
    <alternativeName>
        <fullName evidence="9">tRNA-dihydrouridine synthase A</fullName>
    </alternativeName>
</protein>
<feature type="site" description="Interacts with tRNA; defines subfamily-specific binding signature" evidence="9">
    <location>
        <position position="301"/>
    </location>
</feature>
<dbReference type="PIRSF" id="PIRSF006621">
    <property type="entry name" value="Dus"/>
    <property type="match status" value="1"/>
</dbReference>
<dbReference type="CDD" id="cd02801">
    <property type="entry name" value="DUS_like_FMN"/>
    <property type="match status" value="1"/>
</dbReference>
<comment type="catalytic activity">
    <reaction evidence="9">
        <text>5,6-dihydrouridine(20) in tRNA + NADP(+) = uridine(20) in tRNA + NADPH + H(+)</text>
        <dbReference type="Rhea" id="RHEA:53336"/>
        <dbReference type="Rhea" id="RHEA-COMP:13533"/>
        <dbReference type="Rhea" id="RHEA-COMP:13534"/>
        <dbReference type="ChEBI" id="CHEBI:15378"/>
        <dbReference type="ChEBI" id="CHEBI:57783"/>
        <dbReference type="ChEBI" id="CHEBI:58349"/>
        <dbReference type="ChEBI" id="CHEBI:65315"/>
        <dbReference type="ChEBI" id="CHEBI:74443"/>
        <dbReference type="EC" id="1.3.1.91"/>
    </reaction>
</comment>
<feature type="active site" description="Proton donor" evidence="9">
    <location>
        <position position="99"/>
    </location>
</feature>
<keyword evidence="6 9" id="KW-0521">NADP</keyword>
<dbReference type="GO" id="GO:0000049">
    <property type="term" value="F:tRNA binding"/>
    <property type="evidence" value="ECO:0007669"/>
    <property type="project" value="UniProtKB-UniRule"/>
</dbReference>
<keyword evidence="2 9" id="KW-0820">tRNA-binding</keyword>
<evidence type="ECO:0000256" key="9">
    <source>
        <dbReference type="HAMAP-Rule" id="MF_02041"/>
    </source>
</evidence>
<dbReference type="KEGG" id="vtr:MYVALT_F_02760"/>
<accession>A0A916JTE1</accession>
<evidence type="ECO:0000256" key="6">
    <source>
        <dbReference type="ARBA" id="ARBA00022857"/>
    </source>
</evidence>
<feature type="site" description="Interacts with tRNA; defines subfamily-specific binding signature" evidence="9">
    <location>
        <position position="298"/>
    </location>
</feature>
<evidence type="ECO:0000256" key="2">
    <source>
        <dbReference type="ARBA" id="ARBA00022555"/>
    </source>
</evidence>
<evidence type="ECO:0000313" key="12">
    <source>
        <dbReference type="EMBL" id="CAG7601851.1"/>
    </source>
</evidence>
<feature type="binding site" evidence="9">
    <location>
        <begin position="16"/>
        <end position="18"/>
    </location>
    <ligand>
        <name>FMN</name>
        <dbReference type="ChEBI" id="CHEBI:58210"/>
    </ligand>
</feature>
<evidence type="ECO:0000313" key="13">
    <source>
        <dbReference type="Proteomes" id="UP000693996"/>
    </source>
</evidence>
<evidence type="ECO:0000256" key="7">
    <source>
        <dbReference type="ARBA" id="ARBA00022884"/>
    </source>
</evidence>
<dbReference type="InterPro" id="IPR001269">
    <property type="entry name" value="DUS_fam"/>
</dbReference>
<dbReference type="PROSITE" id="PS01136">
    <property type="entry name" value="UPF0034"/>
    <property type="match status" value="1"/>
</dbReference>
<name>A0A916JTE1_9BURK</name>
<evidence type="ECO:0000256" key="3">
    <source>
        <dbReference type="ARBA" id="ARBA00022630"/>
    </source>
</evidence>
<feature type="site" description="Interacts with tRNA" evidence="9">
    <location>
        <position position="96"/>
    </location>
</feature>
<feature type="binding site" evidence="9">
    <location>
        <begin position="210"/>
        <end position="212"/>
    </location>
    <ligand>
        <name>FMN</name>
        <dbReference type="ChEBI" id="CHEBI:58210"/>
    </ligand>
</feature>
<dbReference type="GO" id="GO:0050660">
    <property type="term" value="F:flavin adenine dinucleotide binding"/>
    <property type="evidence" value="ECO:0007669"/>
    <property type="project" value="InterPro"/>
</dbReference>
<comment type="catalytic activity">
    <reaction evidence="9">
        <text>5,6-dihydrouridine(20a) in tRNA + NAD(+) = uridine(20a) in tRNA + NADH + H(+)</text>
        <dbReference type="Rhea" id="RHEA:53348"/>
        <dbReference type="Rhea" id="RHEA-COMP:13535"/>
        <dbReference type="Rhea" id="RHEA-COMP:13536"/>
        <dbReference type="ChEBI" id="CHEBI:15378"/>
        <dbReference type="ChEBI" id="CHEBI:57540"/>
        <dbReference type="ChEBI" id="CHEBI:57945"/>
        <dbReference type="ChEBI" id="CHEBI:65315"/>
        <dbReference type="ChEBI" id="CHEBI:74443"/>
    </reaction>
</comment>
<dbReference type="EC" id="1.3.1.91" evidence="9"/>
<feature type="binding site" evidence="9">
    <location>
        <position position="170"/>
    </location>
    <ligand>
        <name>FMN</name>
        <dbReference type="ChEBI" id="CHEBI:58210"/>
    </ligand>
</feature>
<dbReference type="InterPro" id="IPR004653">
    <property type="entry name" value="DusA"/>
</dbReference>
<evidence type="ECO:0000256" key="10">
    <source>
        <dbReference type="PIRNR" id="PIRNR006621"/>
    </source>
</evidence>
<keyword evidence="4 9" id="KW-0288">FMN</keyword>
<comment type="cofactor">
    <cofactor evidence="1 9 10">
        <name>FMN</name>
        <dbReference type="ChEBI" id="CHEBI:58210"/>
    </cofactor>
</comment>
<feature type="site" description="Interacts with tRNA; defines subfamily-specific binding signature" evidence="9">
    <location>
        <position position="182"/>
    </location>
</feature>
<comment type="catalytic activity">
    <reaction evidence="9">
        <text>5,6-dihydrouridine(20a) in tRNA + NADP(+) = uridine(20a) in tRNA + NADPH + H(+)</text>
        <dbReference type="Rhea" id="RHEA:53344"/>
        <dbReference type="Rhea" id="RHEA-COMP:13535"/>
        <dbReference type="Rhea" id="RHEA-COMP:13536"/>
        <dbReference type="ChEBI" id="CHEBI:15378"/>
        <dbReference type="ChEBI" id="CHEBI:57783"/>
        <dbReference type="ChEBI" id="CHEBI:58349"/>
        <dbReference type="ChEBI" id="CHEBI:65315"/>
        <dbReference type="ChEBI" id="CHEBI:74443"/>
    </reaction>
</comment>
<feature type="binding site" evidence="9">
    <location>
        <position position="138"/>
    </location>
    <ligand>
        <name>FMN</name>
        <dbReference type="ChEBI" id="CHEBI:58210"/>
    </ligand>
</feature>
<evidence type="ECO:0000256" key="8">
    <source>
        <dbReference type="ARBA" id="ARBA00023002"/>
    </source>
</evidence>
<dbReference type="HAMAP" id="MF_02041">
    <property type="entry name" value="DusA_subfam"/>
    <property type="match status" value="1"/>
</dbReference>
<dbReference type="EMBL" id="OU343031">
    <property type="protein sequence ID" value="CAG7601851.1"/>
    <property type="molecule type" value="Genomic_DNA"/>
</dbReference>
<dbReference type="GO" id="GO:0102264">
    <property type="term" value="F:tRNA-dihydrouridine20 synthase activity"/>
    <property type="evidence" value="ECO:0007669"/>
    <property type="project" value="UniProtKB-EC"/>
</dbReference>
<dbReference type="PANTHER" id="PTHR42907">
    <property type="entry name" value="FMN-LINKED OXIDOREDUCTASES SUPERFAMILY PROTEIN"/>
    <property type="match status" value="1"/>
</dbReference>
<dbReference type="NCBIfam" id="TIGR00742">
    <property type="entry name" value="yjbN"/>
    <property type="match status" value="1"/>
</dbReference>
<keyword evidence="8 9" id="KW-0560">Oxidoreductase</keyword>
<gene>
    <name evidence="9 12" type="primary">dusA</name>
    <name evidence="12" type="ORF">MYVALT_F_02760</name>
</gene>
<comment type="similarity">
    <text evidence="10">Belongs to the dus family.</text>
</comment>
<dbReference type="GO" id="GO:0010181">
    <property type="term" value="F:FMN binding"/>
    <property type="evidence" value="ECO:0007669"/>
    <property type="project" value="UniProtKB-UniRule"/>
</dbReference>
<dbReference type="Pfam" id="PF01207">
    <property type="entry name" value="Dus"/>
    <property type="match status" value="1"/>
</dbReference>
<keyword evidence="13" id="KW-1185">Reference proteome</keyword>
<feature type="domain" description="DUS-like FMN-binding" evidence="11">
    <location>
        <begin position="14"/>
        <end position="309"/>
    </location>
</feature>
<evidence type="ECO:0000256" key="4">
    <source>
        <dbReference type="ARBA" id="ARBA00022643"/>
    </source>
</evidence>
<evidence type="ECO:0000256" key="5">
    <source>
        <dbReference type="ARBA" id="ARBA00022694"/>
    </source>
</evidence>
<evidence type="ECO:0000256" key="1">
    <source>
        <dbReference type="ARBA" id="ARBA00001917"/>
    </source>
</evidence>
<comment type="catalytic activity">
    <reaction evidence="9">
        <text>5,6-dihydrouridine(20) in tRNA + NAD(+) = uridine(20) in tRNA + NADH + H(+)</text>
        <dbReference type="Rhea" id="RHEA:53340"/>
        <dbReference type="Rhea" id="RHEA-COMP:13533"/>
        <dbReference type="Rhea" id="RHEA-COMP:13534"/>
        <dbReference type="ChEBI" id="CHEBI:15378"/>
        <dbReference type="ChEBI" id="CHEBI:57540"/>
        <dbReference type="ChEBI" id="CHEBI:57945"/>
        <dbReference type="ChEBI" id="CHEBI:65315"/>
        <dbReference type="ChEBI" id="CHEBI:74443"/>
        <dbReference type="EC" id="1.3.1.91"/>
    </reaction>
</comment>
<dbReference type="AlphaFoldDB" id="A0A916JTE1"/>
<dbReference type="RefSeq" id="WP_216796975.1">
    <property type="nucleotide sequence ID" value="NZ_OU343031.1"/>
</dbReference>
<feature type="site" description="Interacts with tRNA" evidence="9">
    <location>
        <position position="185"/>
    </location>
</feature>
<keyword evidence="3 9" id="KW-0285">Flavoprotein</keyword>
<sequence>MKDCDIYNVRRICVAPMMNWTDRHCRYFHRQLSRHVYLYTEMITSNALLFGNVARHLSFLPQENPIALQLGGSDPDELARCAKLAECWGYNEVNLNCGCPSERAQRGSFGACLMKEATLVANCVKAICDKVSIPVTVKHRTGVDRVDNYGFVRDFVGTVARSGCRVFIVHARNAVLHGLSPKKNREIPELKYDYAYRLKSDFSGFEIIINGGIKTLHEAYKHLRYVDGVMIGREFYYNPYLLAYVDKLFYNPLAPVRTRSEVEQAIVNYVCTEHTRGTYIGAITRHILGLYRDQPGARGWRRILSDQKNLYTGNLHIFDQAHAYIKRQSNQARPHSE</sequence>
<proteinExistence type="inferred from homology"/>
<feature type="binding site" evidence="9">
    <location>
        <position position="69"/>
    </location>
    <ligand>
        <name>FMN</name>
        <dbReference type="ChEBI" id="CHEBI:58210"/>
    </ligand>
</feature>
<keyword evidence="7 9" id="KW-0694">RNA-binding</keyword>
<comment type="function">
    <text evidence="9">Catalyzes the synthesis of 5,6-dihydrouridine (D), a modified base found in the D-loop of most tRNAs, via the reduction of the C5-C6 double bond in target uridines. Specifically modifies U20 and U20a in tRNAs.</text>
</comment>
<comment type="similarity">
    <text evidence="9">Belongs to the Dus family. DusA subfamily.</text>
</comment>
<dbReference type="Proteomes" id="UP000693996">
    <property type="component" value="Chromosome"/>
</dbReference>
<organism evidence="12 13">
    <name type="scientific">Candidatus Vallotiella hemipterorum</name>
    <dbReference type="NCBI Taxonomy" id="1177213"/>
    <lineage>
        <taxon>Bacteria</taxon>
        <taxon>Pseudomonadati</taxon>
        <taxon>Pseudomonadota</taxon>
        <taxon>Betaproteobacteria</taxon>
        <taxon>Burkholderiales</taxon>
        <taxon>Burkholderiaceae</taxon>
        <taxon>Candidatus Vallotiella</taxon>
    </lineage>
</organism>